<sequence>MKAVAQSPVEAEAVRAISMQAAEVHLEFDRDLATQLAGRKKADDRKAVLVGAGSIGSHVSDCLIREGRFRWTVIDPDILLPHNIGRHIFRAPEATKFKANLLAKALSDTLDGDPDNADAITDNVLAQGEVGEKIREALAEAEVIIDATASILAERFLSDNPSQARRISIFFNPLGDAGVLLSEPADRNLSLRDLEAQYLGWLVRKEEFADHLESSGGDYAYTGACRAITNLTSPANVTVLSGLIATGVGSALDEDAGAIRIWKLHDGGNVTAHTYAPEPVLSFSAMAWMVTIDSGLLDRILVLRAERLPVETGGVLLGTVDIPSKRIHVIEALPAPPDSVETRHGFTRGTQGVQDALDNVWERTRGQVRYVGEWHSHPPRSAPLPSAIDLVQIDWLSTLFDMETLPALMLIAADDSLSVILANSEAAPITPDAGTEPTPAGANA</sequence>
<gene>
    <name evidence="8" type="ORF">AUC70_05900</name>
</gene>
<feature type="domain" description="THIF-type NAD/FAD binding fold" evidence="6">
    <location>
        <begin position="34"/>
        <end position="159"/>
    </location>
</feature>
<organism evidence="8 9">
    <name type="scientific">Methyloceanibacter stevinii</name>
    <dbReference type="NCBI Taxonomy" id="1774970"/>
    <lineage>
        <taxon>Bacteria</taxon>
        <taxon>Pseudomonadati</taxon>
        <taxon>Pseudomonadota</taxon>
        <taxon>Alphaproteobacteria</taxon>
        <taxon>Hyphomicrobiales</taxon>
        <taxon>Hyphomicrobiaceae</taxon>
        <taxon>Methyloceanibacter</taxon>
    </lineage>
</organism>
<evidence type="ECO:0000256" key="5">
    <source>
        <dbReference type="ARBA" id="ARBA00023049"/>
    </source>
</evidence>
<keyword evidence="2" id="KW-0479">Metal-binding</keyword>
<dbReference type="Gene3D" id="3.40.140.10">
    <property type="entry name" value="Cytidine Deaminase, domain 2"/>
    <property type="match status" value="1"/>
</dbReference>
<keyword evidence="3" id="KW-0378">Hydrolase</keyword>
<dbReference type="InterPro" id="IPR000594">
    <property type="entry name" value="ThiF_NAD_FAD-bd"/>
</dbReference>
<evidence type="ECO:0008006" key="10">
    <source>
        <dbReference type="Google" id="ProtNLM"/>
    </source>
</evidence>
<evidence type="ECO:0000313" key="9">
    <source>
        <dbReference type="Proteomes" id="UP000094172"/>
    </source>
</evidence>
<keyword evidence="5" id="KW-0482">Metalloprotease</keyword>
<protein>
    <recommendedName>
        <fullName evidence="10">JAB domain-containing protein</fullName>
    </recommendedName>
</protein>
<keyword evidence="1" id="KW-0645">Protease</keyword>
<comment type="caution">
    <text evidence="8">The sequence shown here is derived from an EMBL/GenBank/DDBJ whole genome shotgun (WGS) entry which is preliminary data.</text>
</comment>
<evidence type="ECO:0000259" key="7">
    <source>
        <dbReference type="Pfam" id="PF14464"/>
    </source>
</evidence>
<keyword evidence="4" id="KW-0862">Zinc</keyword>
<evidence type="ECO:0000256" key="2">
    <source>
        <dbReference type="ARBA" id="ARBA00022723"/>
    </source>
</evidence>
<name>A0A1E3VNV9_9HYPH</name>
<dbReference type="EMBL" id="LPWE01000011">
    <property type="protein sequence ID" value="ODR95228.1"/>
    <property type="molecule type" value="Genomic_DNA"/>
</dbReference>
<evidence type="ECO:0000256" key="1">
    <source>
        <dbReference type="ARBA" id="ARBA00022670"/>
    </source>
</evidence>
<dbReference type="GO" id="GO:0046872">
    <property type="term" value="F:metal ion binding"/>
    <property type="evidence" value="ECO:0007669"/>
    <property type="project" value="UniProtKB-KW"/>
</dbReference>
<dbReference type="InterPro" id="IPR035985">
    <property type="entry name" value="Ubiquitin-activating_enz"/>
</dbReference>
<dbReference type="Pfam" id="PF14464">
    <property type="entry name" value="Prok-JAB"/>
    <property type="match status" value="1"/>
</dbReference>
<evidence type="ECO:0000313" key="8">
    <source>
        <dbReference type="EMBL" id="ODR95228.1"/>
    </source>
</evidence>
<dbReference type="SUPFAM" id="SSF69572">
    <property type="entry name" value="Activating enzymes of the ubiquitin-like proteins"/>
    <property type="match status" value="1"/>
</dbReference>
<keyword evidence="9" id="KW-1185">Reference proteome</keyword>
<dbReference type="GO" id="GO:0008641">
    <property type="term" value="F:ubiquitin-like modifier activating enzyme activity"/>
    <property type="evidence" value="ECO:0007669"/>
    <property type="project" value="InterPro"/>
</dbReference>
<reference evidence="8 9" key="1">
    <citation type="journal article" date="2016" name="Environ. Microbiol.">
        <title>New Methyloceanibacter diversity from North Sea sediments includes methanotroph containing solely the soluble methane monooxygenase.</title>
        <authorList>
            <person name="Vekeman B."/>
            <person name="Kerckhof F.M."/>
            <person name="Cremers G."/>
            <person name="de Vos P."/>
            <person name="Vandamme P."/>
            <person name="Boon N."/>
            <person name="Op den Camp H.J."/>
            <person name="Heylen K."/>
        </authorList>
    </citation>
    <scope>NUCLEOTIDE SEQUENCE [LARGE SCALE GENOMIC DNA]</scope>
    <source>
        <strain evidence="8 9">R-67176</strain>
    </source>
</reference>
<dbReference type="GO" id="GO:0008237">
    <property type="term" value="F:metallopeptidase activity"/>
    <property type="evidence" value="ECO:0007669"/>
    <property type="project" value="UniProtKB-KW"/>
</dbReference>
<feature type="domain" description="JAB" evidence="7">
    <location>
        <begin position="295"/>
        <end position="393"/>
    </location>
</feature>
<dbReference type="AlphaFoldDB" id="A0A1E3VNV9"/>
<evidence type="ECO:0000256" key="4">
    <source>
        <dbReference type="ARBA" id="ARBA00022833"/>
    </source>
</evidence>
<dbReference type="STRING" id="1774970.AUC70_05900"/>
<dbReference type="SUPFAM" id="SSF102712">
    <property type="entry name" value="JAB1/MPN domain"/>
    <property type="match status" value="1"/>
</dbReference>
<dbReference type="GO" id="GO:0006508">
    <property type="term" value="P:proteolysis"/>
    <property type="evidence" value="ECO:0007669"/>
    <property type="project" value="UniProtKB-KW"/>
</dbReference>
<evidence type="ECO:0000256" key="3">
    <source>
        <dbReference type="ARBA" id="ARBA00022801"/>
    </source>
</evidence>
<accession>A0A1E3VNV9</accession>
<dbReference type="Gene3D" id="3.40.50.720">
    <property type="entry name" value="NAD(P)-binding Rossmann-like Domain"/>
    <property type="match status" value="1"/>
</dbReference>
<evidence type="ECO:0000259" key="6">
    <source>
        <dbReference type="Pfam" id="PF00899"/>
    </source>
</evidence>
<dbReference type="Pfam" id="PF00899">
    <property type="entry name" value="ThiF"/>
    <property type="match status" value="1"/>
</dbReference>
<dbReference type="Proteomes" id="UP000094172">
    <property type="component" value="Unassembled WGS sequence"/>
</dbReference>
<proteinExistence type="predicted"/>
<dbReference type="InterPro" id="IPR028090">
    <property type="entry name" value="JAB_dom_prok"/>
</dbReference>